<dbReference type="CDD" id="cd01949">
    <property type="entry name" value="GGDEF"/>
    <property type="match status" value="1"/>
</dbReference>
<organism evidence="5 6">
    <name type="scientific">Nocardioides terrae</name>
    <dbReference type="NCBI Taxonomy" id="574651"/>
    <lineage>
        <taxon>Bacteria</taxon>
        <taxon>Bacillati</taxon>
        <taxon>Actinomycetota</taxon>
        <taxon>Actinomycetes</taxon>
        <taxon>Propionibacteriales</taxon>
        <taxon>Nocardioidaceae</taxon>
        <taxon>Nocardioides</taxon>
    </lineage>
</organism>
<protein>
    <submittedName>
        <fullName evidence="5">PAS domain S-box-containing protein/diguanylate cyclase (GGDEF) domain-containing protein</fullName>
    </submittedName>
</protein>
<feature type="domain" description="EAL" evidence="3">
    <location>
        <begin position="428"/>
        <end position="681"/>
    </location>
</feature>
<dbReference type="InterPro" id="IPR029787">
    <property type="entry name" value="Nucleotide_cyclase"/>
</dbReference>
<name>A0A1I1ND65_9ACTN</name>
<dbReference type="InterPro" id="IPR052155">
    <property type="entry name" value="Biofilm_reg_signaling"/>
</dbReference>
<dbReference type="OrthoDB" id="23692at2"/>
<dbReference type="PROSITE" id="PS50887">
    <property type="entry name" value="GGDEF"/>
    <property type="match status" value="1"/>
</dbReference>
<dbReference type="PANTHER" id="PTHR44757">
    <property type="entry name" value="DIGUANYLATE CYCLASE DGCP"/>
    <property type="match status" value="1"/>
</dbReference>
<dbReference type="Gene3D" id="3.30.70.270">
    <property type="match status" value="1"/>
</dbReference>
<dbReference type="CDD" id="cd00130">
    <property type="entry name" value="PAS"/>
    <property type="match status" value="2"/>
</dbReference>
<evidence type="ECO:0000259" key="1">
    <source>
        <dbReference type="PROSITE" id="PS50112"/>
    </source>
</evidence>
<accession>A0A1I1ND65</accession>
<dbReference type="Proteomes" id="UP000198832">
    <property type="component" value="Unassembled WGS sequence"/>
</dbReference>
<proteinExistence type="predicted"/>
<dbReference type="SUPFAM" id="SSF55073">
    <property type="entry name" value="Nucleotide cyclase"/>
    <property type="match status" value="1"/>
</dbReference>
<feature type="domain" description="PAC" evidence="2">
    <location>
        <begin position="79"/>
        <end position="131"/>
    </location>
</feature>
<dbReference type="PANTHER" id="PTHR44757:SF2">
    <property type="entry name" value="BIOFILM ARCHITECTURE MAINTENANCE PROTEIN MBAA"/>
    <property type="match status" value="1"/>
</dbReference>
<evidence type="ECO:0000313" key="5">
    <source>
        <dbReference type="EMBL" id="SFC95415.1"/>
    </source>
</evidence>
<dbReference type="PROSITE" id="PS50113">
    <property type="entry name" value="PAC"/>
    <property type="match status" value="1"/>
</dbReference>
<dbReference type="SUPFAM" id="SSF55785">
    <property type="entry name" value="PYP-like sensor domain (PAS domain)"/>
    <property type="match status" value="2"/>
</dbReference>
<dbReference type="SMART" id="SM00052">
    <property type="entry name" value="EAL"/>
    <property type="match status" value="1"/>
</dbReference>
<dbReference type="InterPro" id="IPR000014">
    <property type="entry name" value="PAS"/>
</dbReference>
<sequence>MSESELFDPLIRATGEAVWNWSLDDRIEWHDSPYSSTLGITGLLGTSTTAAWAERLHPDDAERVIASLRGASEHPERLWSEEYRLRRDDGGYATVLGRGSVLCDSDGMPVRMMGTLRDVTAEHDARRQLREAADYTSALFESLPGALYHVDADLRLVRWNAALTEVTGYTDEELAGMSATDLFPPDDRPRVSAAIEEVFASGSGQVWADFQRKDGPGLPYLFTGRRFTHGGEPGYVGIALPMAEQVALQQRLQYEATHDSLTGLANRSLLHDELTRAIEAAERDGHLIALLDIDLDRFKIVNDGFGHPFGDGVLQVVARRLRTLVCLDDTVARMGGDEFVVLAPRVDRTEDIEEMAQRLVDSFTEPFLVEGRRIHLTGSIGVSFYPRDGANGAELIDHADMAMYYAKAAGRSAFRAFAPEMAAKAQRRTEMEIDLRRAADEGQLWLAFQPKIDLGRRTITGCEALLRWDHPVHGSISPADFIPIAEDSGLILPIGEWVLETACRQGRAWLDAGLPPVSIAVNISAAQLFQRDPVGWVTGVLESTGFPPELLELELTESQLAQDVETVVAVFGRLRDVGIKLAIDDFGTGYSSLDYLRRFDATSLKIDRSFVDGMLREPGDAAIVRAAIALAHSFGLSVTAEGVEAEAQQDFLRRLGCDEAQGFLLGRPVPAAEFAALFQHT</sequence>
<feature type="domain" description="PAS" evidence="1">
    <location>
        <begin position="132"/>
        <end position="202"/>
    </location>
</feature>
<dbReference type="Pfam" id="PF00563">
    <property type="entry name" value="EAL"/>
    <property type="match status" value="1"/>
</dbReference>
<feature type="domain" description="GGDEF" evidence="4">
    <location>
        <begin position="286"/>
        <end position="419"/>
    </location>
</feature>
<dbReference type="InterPro" id="IPR013655">
    <property type="entry name" value="PAS_fold_3"/>
</dbReference>
<dbReference type="PROSITE" id="PS50883">
    <property type="entry name" value="EAL"/>
    <property type="match status" value="1"/>
</dbReference>
<dbReference type="InterPro" id="IPR001633">
    <property type="entry name" value="EAL_dom"/>
</dbReference>
<dbReference type="Pfam" id="PF08447">
    <property type="entry name" value="PAS_3"/>
    <property type="match status" value="1"/>
</dbReference>
<evidence type="ECO:0000313" key="6">
    <source>
        <dbReference type="Proteomes" id="UP000198832"/>
    </source>
</evidence>
<dbReference type="SMART" id="SM00267">
    <property type="entry name" value="GGDEF"/>
    <property type="match status" value="1"/>
</dbReference>
<dbReference type="STRING" id="574651.SAMN04487968_11628"/>
<dbReference type="InterPro" id="IPR001610">
    <property type="entry name" value="PAC"/>
</dbReference>
<evidence type="ECO:0000259" key="3">
    <source>
        <dbReference type="PROSITE" id="PS50883"/>
    </source>
</evidence>
<dbReference type="CDD" id="cd01948">
    <property type="entry name" value="EAL"/>
    <property type="match status" value="1"/>
</dbReference>
<dbReference type="InterPro" id="IPR013656">
    <property type="entry name" value="PAS_4"/>
</dbReference>
<dbReference type="InterPro" id="IPR000700">
    <property type="entry name" value="PAS-assoc_C"/>
</dbReference>
<keyword evidence="6" id="KW-1185">Reference proteome</keyword>
<dbReference type="AlphaFoldDB" id="A0A1I1ND65"/>
<dbReference type="Gene3D" id="3.20.20.450">
    <property type="entry name" value="EAL domain"/>
    <property type="match status" value="1"/>
</dbReference>
<dbReference type="FunFam" id="3.30.70.270:FF:000001">
    <property type="entry name" value="Diguanylate cyclase domain protein"/>
    <property type="match status" value="1"/>
</dbReference>
<evidence type="ECO:0000259" key="2">
    <source>
        <dbReference type="PROSITE" id="PS50113"/>
    </source>
</evidence>
<gene>
    <name evidence="5" type="ORF">SAMN04487968_11628</name>
</gene>
<evidence type="ECO:0000259" key="4">
    <source>
        <dbReference type="PROSITE" id="PS50887"/>
    </source>
</evidence>
<dbReference type="SUPFAM" id="SSF141868">
    <property type="entry name" value="EAL domain-like"/>
    <property type="match status" value="1"/>
</dbReference>
<dbReference type="InterPro" id="IPR035965">
    <property type="entry name" value="PAS-like_dom_sf"/>
</dbReference>
<reference evidence="5 6" key="1">
    <citation type="submission" date="2016-10" db="EMBL/GenBank/DDBJ databases">
        <authorList>
            <person name="de Groot N.N."/>
        </authorList>
    </citation>
    <scope>NUCLEOTIDE SEQUENCE [LARGE SCALE GENOMIC DNA]</scope>
    <source>
        <strain evidence="5 6">CGMCC 1.7056</strain>
    </source>
</reference>
<dbReference type="RefSeq" id="WP_091126316.1">
    <property type="nucleotide sequence ID" value="NZ_FOLB01000016.1"/>
</dbReference>
<dbReference type="InterPro" id="IPR035919">
    <property type="entry name" value="EAL_sf"/>
</dbReference>
<dbReference type="EMBL" id="FOLB01000016">
    <property type="protein sequence ID" value="SFC95415.1"/>
    <property type="molecule type" value="Genomic_DNA"/>
</dbReference>
<dbReference type="NCBIfam" id="TIGR00229">
    <property type="entry name" value="sensory_box"/>
    <property type="match status" value="1"/>
</dbReference>
<dbReference type="PROSITE" id="PS50112">
    <property type="entry name" value="PAS"/>
    <property type="match status" value="1"/>
</dbReference>
<dbReference type="Gene3D" id="3.30.450.20">
    <property type="entry name" value="PAS domain"/>
    <property type="match status" value="2"/>
</dbReference>
<dbReference type="InterPro" id="IPR043128">
    <property type="entry name" value="Rev_trsase/Diguanyl_cyclase"/>
</dbReference>
<dbReference type="SMART" id="SM00086">
    <property type="entry name" value="PAC"/>
    <property type="match status" value="1"/>
</dbReference>
<dbReference type="NCBIfam" id="TIGR00254">
    <property type="entry name" value="GGDEF"/>
    <property type="match status" value="1"/>
</dbReference>
<dbReference type="Pfam" id="PF00990">
    <property type="entry name" value="GGDEF"/>
    <property type="match status" value="1"/>
</dbReference>
<dbReference type="InterPro" id="IPR000160">
    <property type="entry name" value="GGDEF_dom"/>
</dbReference>
<dbReference type="Pfam" id="PF08448">
    <property type="entry name" value="PAS_4"/>
    <property type="match status" value="1"/>
</dbReference>
<dbReference type="SMART" id="SM00091">
    <property type="entry name" value="PAS"/>
    <property type="match status" value="2"/>
</dbReference>